<reference evidence="7 8" key="1">
    <citation type="submission" date="2019-07" db="EMBL/GenBank/DDBJ databases">
        <title>Caenimonas sedimenti sp. nov., isolated from activated sludge.</title>
        <authorList>
            <person name="Xu J."/>
        </authorList>
    </citation>
    <scope>NUCLEOTIDE SEQUENCE [LARGE SCALE GENOMIC DNA]</scope>
    <source>
        <strain evidence="7 8">HX-9-20</strain>
    </source>
</reference>
<dbReference type="Proteomes" id="UP000318199">
    <property type="component" value="Unassembled WGS sequence"/>
</dbReference>
<evidence type="ECO:0000313" key="8">
    <source>
        <dbReference type="Proteomes" id="UP000318199"/>
    </source>
</evidence>
<dbReference type="GO" id="GO:0090729">
    <property type="term" value="F:toxin activity"/>
    <property type="evidence" value="ECO:0007669"/>
    <property type="project" value="UniProtKB-KW"/>
</dbReference>
<comment type="function">
    <text evidence="5">Toxic component of a toxin-antitoxin (TA) system. An RNase.</text>
</comment>
<dbReference type="InterPro" id="IPR006226">
    <property type="entry name" value="Mtu_PIN"/>
</dbReference>
<keyword evidence="2 5" id="KW-0540">Nuclease</keyword>
<sequence>MPKASDPATGARALLDVNVLIALLDDAHVFSRRANEWLDGAPRRIATCPIVENGVIRIMSAPAYSTVQRATPEQVAQGLKALAEALDHEFWPDEVSMLDETLVDFSRLHGHRQVTDAYLLALAVRRGGALASFDTAMPLTAVWGAGREHLLAI</sequence>
<feature type="binding site" evidence="5">
    <location>
        <position position="116"/>
    </location>
    <ligand>
        <name>Mg(2+)</name>
        <dbReference type="ChEBI" id="CHEBI:18420"/>
    </ligand>
</feature>
<evidence type="ECO:0000256" key="2">
    <source>
        <dbReference type="ARBA" id="ARBA00022722"/>
    </source>
</evidence>
<dbReference type="Gene3D" id="3.40.50.1010">
    <property type="entry name" value="5'-nuclease"/>
    <property type="match status" value="1"/>
</dbReference>
<dbReference type="GO" id="GO:0016788">
    <property type="term" value="F:hydrolase activity, acting on ester bonds"/>
    <property type="evidence" value="ECO:0007669"/>
    <property type="project" value="InterPro"/>
</dbReference>
<dbReference type="GO" id="GO:0000287">
    <property type="term" value="F:magnesium ion binding"/>
    <property type="evidence" value="ECO:0007669"/>
    <property type="project" value="UniProtKB-UniRule"/>
</dbReference>
<evidence type="ECO:0000259" key="6">
    <source>
        <dbReference type="Pfam" id="PF01850"/>
    </source>
</evidence>
<accession>A0A562ZMC1</accession>
<evidence type="ECO:0000313" key="7">
    <source>
        <dbReference type="EMBL" id="TWO69719.1"/>
    </source>
</evidence>
<dbReference type="Pfam" id="PF01850">
    <property type="entry name" value="PIN"/>
    <property type="match status" value="1"/>
</dbReference>
<dbReference type="SUPFAM" id="SSF88723">
    <property type="entry name" value="PIN domain-like"/>
    <property type="match status" value="1"/>
</dbReference>
<dbReference type="InterPro" id="IPR002716">
    <property type="entry name" value="PIN_dom"/>
</dbReference>
<dbReference type="AlphaFoldDB" id="A0A562ZMC1"/>
<keyword evidence="3 5" id="KW-0479">Metal-binding</keyword>
<evidence type="ECO:0000256" key="3">
    <source>
        <dbReference type="ARBA" id="ARBA00022723"/>
    </source>
</evidence>
<keyword evidence="5" id="KW-0800">Toxin</keyword>
<comment type="cofactor">
    <cofactor evidence="5">
        <name>Mg(2+)</name>
        <dbReference type="ChEBI" id="CHEBI:18420"/>
    </cofactor>
</comment>
<keyword evidence="8" id="KW-1185">Reference proteome</keyword>
<dbReference type="OrthoDB" id="196567at2"/>
<keyword evidence="4 5" id="KW-0378">Hydrolase</keyword>
<dbReference type="EC" id="3.1.-.-" evidence="5"/>
<evidence type="ECO:0000256" key="4">
    <source>
        <dbReference type="ARBA" id="ARBA00022801"/>
    </source>
</evidence>
<organism evidence="7 8">
    <name type="scientific">Caenimonas sedimenti</name>
    <dbReference type="NCBI Taxonomy" id="2596921"/>
    <lineage>
        <taxon>Bacteria</taxon>
        <taxon>Pseudomonadati</taxon>
        <taxon>Pseudomonadota</taxon>
        <taxon>Betaproteobacteria</taxon>
        <taxon>Burkholderiales</taxon>
        <taxon>Comamonadaceae</taxon>
        <taxon>Caenimonas</taxon>
    </lineage>
</organism>
<keyword evidence="1 5" id="KW-1277">Toxin-antitoxin system</keyword>
<dbReference type="HAMAP" id="MF_00265">
    <property type="entry name" value="VapC_Nob1"/>
    <property type="match status" value="1"/>
</dbReference>
<dbReference type="InterPro" id="IPR022907">
    <property type="entry name" value="VapC_family"/>
</dbReference>
<dbReference type="GO" id="GO:0045926">
    <property type="term" value="P:negative regulation of growth"/>
    <property type="evidence" value="ECO:0007669"/>
    <property type="project" value="UniProtKB-ARBA"/>
</dbReference>
<feature type="binding site" evidence="5">
    <location>
        <position position="16"/>
    </location>
    <ligand>
        <name>Mg(2+)</name>
        <dbReference type="ChEBI" id="CHEBI:18420"/>
    </ligand>
</feature>
<name>A0A562ZMC1_9BURK</name>
<dbReference type="NCBIfam" id="TIGR00028">
    <property type="entry name" value="Mtu_PIN_fam"/>
    <property type="match status" value="1"/>
</dbReference>
<comment type="similarity">
    <text evidence="5">Belongs to the PINc/VapC protein family.</text>
</comment>
<dbReference type="RefSeq" id="WP_145894434.1">
    <property type="nucleotide sequence ID" value="NZ_VOBQ01000014.1"/>
</dbReference>
<proteinExistence type="inferred from homology"/>
<evidence type="ECO:0000256" key="1">
    <source>
        <dbReference type="ARBA" id="ARBA00022649"/>
    </source>
</evidence>
<gene>
    <name evidence="5" type="primary">vapC</name>
    <name evidence="7" type="ORF">FN976_18005</name>
</gene>
<evidence type="ECO:0000256" key="5">
    <source>
        <dbReference type="HAMAP-Rule" id="MF_00265"/>
    </source>
</evidence>
<feature type="domain" description="PIN" evidence="6">
    <location>
        <begin position="14"/>
        <end position="137"/>
    </location>
</feature>
<comment type="caution">
    <text evidence="7">The sequence shown here is derived from an EMBL/GenBank/DDBJ whole genome shotgun (WGS) entry which is preliminary data.</text>
</comment>
<dbReference type="EMBL" id="VOBQ01000014">
    <property type="protein sequence ID" value="TWO69719.1"/>
    <property type="molecule type" value="Genomic_DNA"/>
</dbReference>
<keyword evidence="5" id="KW-0460">Magnesium</keyword>
<dbReference type="GO" id="GO:0004540">
    <property type="term" value="F:RNA nuclease activity"/>
    <property type="evidence" value="ECO:0007669"/>
    <property type="project" value="InterPro"/>
</dbReference>
<dbReference type="InterPro" id="IPR029060">
    <property type="entry name" value="PIN-like_dom_sf"/>
</dbReference>
<protein>
    <recommendedName>
        <fullName evidence="5">Ribonuclease VapC</fullName>
        <shortName evidence="5">RNase VapC</shortName>
        <ecNumber evidence="5">3.1.-.-</ecNumber>
    </recommendedName>
    <alternativeName>
        <fullName evidence="5">Toxin VapC</fullName>
    </alternativeName>
</protein>